<comment type="caution">
    <text evidence="3">The sequence shown here is derived from an EMBL/GenBank/DDBJ whole genome shotgun (WGS) entry which is preliminary data.</text>
</comment>
<evidence type="ECO:0000313" key="3">
    <source>
        <dbReference type="EMBL" id="TYK04695.1"/>
    </source>
</evidence>
<reference evidence="3 4" key="1">
    <citation type="submission" date="2019-08" db="EMBL/GenBank/DDBJ databases">
        <title>Draft genome sequences of two oriental melons (Cucumis melo L. var makuwa).</title>
        <authorList>
            <person name="Kwon S.-Y."/>
        </authorList>
    </citation>
    <scope>NUCLEOTIDE SEQUENCE [LARGE SCALE GENOMIC DNA]</scope>
    <source>
        <strain evidence="4">cv. Chang Bougi</strain>
        <tissue evidence="3">Leaf</tissue>
    </source>
</reference>
<feature type="domain" description="Reverse transcriptase/retrotransposon-derived protein RNase H-like" evidence="2">
    <location>
        <begin position="176"/>
        <end position="254"/>
    </location>
</feature>
<dbReference type="InterPro" id="IPR041577">
    <property type="entry name" value="RT_RNaseH_2"/>
</dbReference>
<proteinExistence type="predicted"/>
<protein>
    <submittedName>
        <fullName evidence="3">Integrase, catalytic core</fullName>
    </submittedName>
</protein>
<dbReference type="InterPro" id="IPR005162">
    <property type="entry name" value="Retrotrans_gag_dom"/>
</dbReference>
<dbReference type="Pfam" id="PF03732">
    <property type="entry name" value="Retrotrans_gag"/>
    <property type="match status" value="1"/>
</dbReference>
<sequence length="255" mass="28807">MLEKCLDVMSCPEEGKVRLATFLLQKEAEGWWKSILAKCSDAHTLNWQTFRGIFEYKYYPSTYCEAMKDEFLGLKKGSLLVVEYRRKYIKLSQYADVIVASESDMCQSHDFTSRYEGQALRHMSSGSAYQRNYRGQCLVGAGVLPVVFLGHVVSVDGVSVDPQKVENVVNWERQASATESFQKLKKRLVIAPILAFPVKGKEYVICCDTSRQGLGCVLMQEGKVIAYALRQLKKHGCNYPAHDLELAVVVLTLKI</sequence>
<organism evidence="3 4">
    <name type="scientific">Cucumis melo var. makuwa</name>
    <name type="common">Oriental melon</name>
    <dbReference type="NCBI Taxonomy" id="1194695"/>
    <lineage>
        <taxon>Eukaryota</taxon>
        <taxon>Viridiplantae</taxon>
        <taxon>Streptophyta</taxon>
        <taxon>Embryophyta</taxon>
        <taxon>Tracheophyta</taxon>
        <taxon>Spermatophyta</taxon>
        <taxon>Magnoliopsida</taxon>
        <taxon>eudicotyledons</taxon>
        <taxon>Gunneridae</taxon>
        <taxon>Pentapetalae</taxon>
        <taxon>rosids</taxon>
        <taxon>fabids</taxon>
        <taxon>Cucurbitales</taxon>
        <taxon>Cucurbitaceae</taxon>
        <taxon>Benincaseae</taxon>
        <taxon>Cucumis</taxon>
    </lineage>
</organism>
<gene>
    <name evidence="3" type="ORF">E5676_scaffold676G00160</name>
</gene>
<evidence type="ECO:0000259" key="2">
    <source>
        <dbReference type="Pfam" id="PF17919"/>
    </source>
</evidence>
<dbReference type="PANTHER" id="PTHR34072">
    <property type="entry name" value="ENZYMATIC POLYPROTEIN-RELATED"/>
    <property type="match status" value="1"/>
</dbReference>
<dbReference type="SUPFAM" id="SSF56672">
    <property type="entry name" value="DNA/RNA polymerases"/>
    <property type="match status" value="1"/>
</dbReference>
<evidence type="ECO:0000313" key="4">
    <source>
        <dbReference type="Proteomes" id="UP000321947"/>
    </source>
</evidence>
<dbReference type="InterPro" id="IPR043502">
    <property type="entry name" value="DNA/RNA_pol_sf"/>
</dbReference>
<dbReference type="Proteomes" id="UP000321947">
    <property type="component" value="Unassembled WGS sequence"/>
</dbReference>
<evidence type="ECO:0000259" key="1">
    <source>
        <dbReference type="Pfam" id="PF03732"/>
    </source>
</evidence>
<name>A0A5D3C022_CUCMM</name>
<dbReference type="Pfam" id="PF17919">
    <property type="entry name" value="RT_RNaseH_2"/>
    <property type="match status" value="1"/>
</dbReference>
<accession>A0A5D3C022</accession>
<feature type="domain" description="Retrotransposon gag" evidence="1">
    <location>
        <begin position="18"/>
        <end position="98"/>
    </location>
</feature>
<dbReference type="EMBL" id="SSTD01014136">
    <property type="protein sequence ID" value="TYK04695.1"/>
    <property type="molecule type" value="Genomic_DNA"/>
</dbReference>
<dbReference type="PANTHER" id="PTHR34072:SF59">
    <property type="entry name" value="CCHC-TYPE INTEGRASE"/>
    <property type="match status" value="1"/>
</dbReference>
<dbReference type="AlphaFoldDB" id="A0A5D3C022"/>